<proteinExistence type="predicted"/>
<sequence length="228" mass="25531">MHMARFSLRIVQLNVVGSVDELKRGYEHSRRNNHGVYLFKSGARYEGAWKDGVKHGPGKFLYPDGSSYEGYFVKDNKQGYGVYEFENGDMYAGEWKTGLRHGYGVYKYKESGAKFSGFWANDKRTGKGEVLCGSYKYVGTYLDDQPTEPGKFVFLGGYEQHGHFAPVLMDPSLAAMTVDTPVEEQGSETEEGSQVSVMKWIAEKLIFPDVIDPSVDPTELAKRKATTG</sequence>
<dbReference type="SUPFAM" id="SSF82185">
    <property type="entry name" value="Histone H3 K4-specific methyltransferase SET7/9 N-terminal domain"/>
    <property type="match status" value="1"/>
</dbReference>
<comment type="caution">
    <text evidence="2">The sequence shown here is derived from an EMBL/GenBank/DDBJ whole genome shotgun (WGS) entry which is preliminary data.</text>
</comment>
<dbReference type="Gene3D" id="2.20.110.10">
    <property type="entry name" value="Histone H3 K4-specific methyltransferase SET7/9 N-terminal domain"/>
    <property type="match status" value="2"/>
</dbReference>
<evidence type="ECO:0000313" key="2">
    <source>
        <dbReference type="EMBL" id="OQV13059.1"/>
    </source>
</evidence>
<dbReference type="GO" id="GO:0035082">
    <property type="term" value="P:axoneme assembly"/>
    <property type="evidence" value="ECO:0007669"/>
    <property type="project" value="TreeGrafter"/>
</dbReference>
<keyword evidence="3" id="KW-1185">Reference proteome</keyword>
<keyword evidence="1" id="KW-0677">Repeat</keyword>
<dbReference type="OrthoDB" id="423343at2759"/>
<dbReference type="GO" id="GO:0005634">
    <property type="term" value="C:nucleus"/>
    <property type="evidence" value="ECO:0007669"/>
    <property type="project" value="TreeGrafter"/>
</dbReference>
<reference evidence="3" key="1">
    <citation type="submission" date="2017-01" db="EMBL/GenBank/DDBJ databases">
        <title>Comparative genomics of anhydrobiosis in the tardigrade Hypsibius dujardini.</title>
        <authorList>
            <person name="Yoshida Y."/>
            <person name="Koutsovoulos G."/>
            <person name="Laetsch D."/>
            <person name="Stevens L."/>
            <person name="Kumar S."/>
            <person name="Horikawa D."/>
            <person name="Ishino K."/>
            <person name="Komine S."/>
            <person name="Tomita M."/>
            <person name="Blaxter M."/>
            <person name="Arakawa K."/>
        </authorList>
    </citation>
    <scope>NUCLEOTIDE SEQUENCE [LARGE SCALE GENOMIC DNA]</scope>
    <source>
        <strain evidence="3">Z151</strain>
    </source>
</reference>
<gene>
    <name evidence="2" type="ORF">BV898_12716</name>
</gene>
<organism evidence="2 3">
    <name type="scientific">Hypsibius exemplaris</name>
    <name type="common">Freshwater tardigrade</name>
    <dbReference type="NCBI Taxonomy" id="2072580"/>
    <lineage>
        <taxon>Eukaryota</taxon>
        <taxon>Metazoa</taxon>
        <taxon>Ecdysozoa</taxon>
        <taxon>Tardigrada</taxon>
        <taxon>Eutardigrada</taxon>
        <taxon>Parachela</taxon>
        <taxon>Hypsibioidea</taxon>
        <taxon>Hypsibiidae</taxon>
        <taxon>Hypsibius</taxon>
    </lineage>
</organism>
<dbReference type="EMBL" id="MTYJ01000131">
    <property type="protein sequence ID" value="OQV13059.1"/>
    <property type="molecule type" value="Genomic_DNA"/>
</dbReference>
<evidence type="ECO:0000313" key="3">
    <source>
        <dbReference type="Proteomes" id="UP000192578"/>
    </source>
</evidence>
<dbReference type="PANTHER" id="PTHR43215">
    <property type="entry name" value="RADIAL SPOKE HEAD 1 HOMOLOG"/>
    <property type="match status" value="1"/>
</dbReference>
<dbReference type="Pfam" id="PF02493">
    <property type="entry name" value="MORN"/>
    <property type="match status" value="5"/>
</dbReference>
<dbReference type="Proteomes" id="UP000192578">
    <property type="component" value="Unassembled WGS sequence"/>
</dbReference>
<dbReference type="AlphaFoldDB" id="A0A1W0WCY7"/>
<dbReference type="SMART" id="SM00698">
    <property type="entry name" value="MORN"/>
    <property type="match status" value="5"/>
</dbReference>
<dbReference type="GO" id="GO:0031514">
    <property type="term" value="C:motile cilium"/>
    <property type="evidence" value="ECO:0007669"/>
    <property type="project" value="TreeGrafter"/>
</dbReference>
<name>A0A1W0WCY7_HYPEX</name>
<dbReference type="PANTHER" id="PTHR43215:SF14">
    <property type="entry name" value="RADIAL SPOKE HEAD 1 HOMOLOG"/>
    <property type="match status" value="1"/>
</dbReference>
<evidence type="ECO:0000256" key="1">
    <source>
        <dbReference type="ARBA" id="ARBA00022737"/>
    </source>
</evidence>
<accession>A0A1W0WCY7</accession>
<dbReference type="GO" id="GO:0007286">
    <property type="term" value="P:spermatid development"/>
    <property type="evidence" value="ECO:0007669"/>
    <property type="project" value="TreeGrafter"/>
</dbReference>
<dbReference type="InterPro" id="IPR003409">
    <property type="entry name" value="MORN"/>
</dbReference>
<protein>
    <submittedName>
        <fullName evidence="2">Radial spoke head 1-like protein</fullName>
    </submittedName>
</protein>